<gene>
    <name evidence="1" type="ORF">PMAYCL1PPCAC_21110</name>
</gene>
<keyword evidence="2" id="KW-1185">Reference proteome</keyword>
<comment type="caution">
    <text evidence="1">The sequence shown here is derived from an EMBL/GenBank/DDBJ whole genome shotgun (WGS) entry which is preliminary data.</text>
</comment>
<name>A0AAN5CUT4_9BILA</name>
<evidence type="ECO:0000313" key="1">
    <source>
        <dbReference type="EMBL" id="GMR50915.1"/>
    </source>
</evidence>
<evidence type="ECO:0000313" key="2">
    <source>
        <dbReference type="Proteomes" id="UP001328107"/>
    </source>
</evidence>
<feature type="non-terminal residue" evidence="1">
    <location>
        <position position="598"/>
    </location>
</feature>
<organism evidence="1 2">
    <name type="scientific">Pristionchus mayeri</name>
    <dbReference type="NCBI Taxonomy" id="1317129"/>
    <lineage>
        <taxon>Eukaryota</taxon>
        <taxon>Metazoa</taxon>
        <taxon>Ecdysozoa</taxon>
        <taxon>Nematoda</taxon>
        <taxon>Chromadorea</taxon>
        <taxon>Rhabditida</taxon>
        <taxon>Rhabditina</taxon>
        <taxon>Diplogasteromorpha</taxon>
        <taxon>Diplogasteroidea</taxon>
        <taxon>Neodiplogasteridae</taxon>
        <taxon>Pristionchus</taxon>
    </lineage>
</organism>
<accession>A0AAN5CUT4</accession>
<reference evidence="2" key="1">
    <citation type="submission" date="2022-10" db="EMBL/GenBank/DDBJ databases">
        <title>Genome assembly of Pristionchus species.</title>
        <authorList>
            <person name="Yoshida K."/>
            <person name="Sommer R.J."/>
        </authorList>
    </citation>
    <scope>NUCLEOTIDE SEQUENCE [LARGE SCALE GENOMIC DNA]</scope>
    <source>
        <strain evidence="2">RS5460</strain>
    </source>
</reference>
<dbReference type="AlphaFoldDB" id="A0AAN5CUT4"/>
<sequence length="598" mass="69186">LFFLVTVLLRAHSHELDVAERRVSPELLLLNATLGLEERRLLVSAIRRIYKVQDYDAIREDLRENAPRFYSIVADLDSLIRRNYETKSKVTQRRLEKYAEQSQVDLRDGAGRLAKYLNENIDTLLEVTRKEVLFKFMHAANAIRIEEVNTIRKTMGDRFKFKTVGEIFGDFERSVPAMYDAVLNVSETLAEGVGKIEPGTPEKYLSETTLGDHELDVLAETFANTNADVVLILCTCLVQSINRMSDEEIEKVRVVPREDIVLSATRWPFSVGVLNETEIVRYALKFNASISIVLDKKIKQTKRLIAIEFDEDQQMEFIERIDILNVRMREFLVQFAIISLVETVQKLEEYDLMLLHRYVSRKDASVDADEIEFELSSVAPHLSQMTSLLMEDVEDAFKDRLRYGLDLIDRSWSLSTNDSLADEIELDLAPEVFAEMAKAYGAFATTVLSYVKEQLMHSALRLANENWILERPEILRVIHDSTTKYHRLLLRYMRRNTPTVYQVIGPFHLLMEGKKRNAKDPAIATLLEILRAESVRIFISRVAGGRARDRWNEDTEDYFSRHFNAFALVRCLNEKQIVLLTKSFKILTPEQREIFESV</sequence>
<dbReference type="EMBL" id="BTRK01000005">
    <property type="protein sequence ID" value="GMR50915.1"/>
    <property type="molecule type" value="Genomic_DNA"/>
</dbReference>
<protein>
    <submittedName>
        <fullName evidence="1">Uncharacterized protein</fullName>
    </submittedName>
</protein>
<feature type="non-terminal residue" evidence="1">
    <location>
        <position position="1"/>
    </location>
</feature>
<proteinExistence type="predicted"/>
<dbReference type="Proteomes" id="UP001328107">
    <property type="component" value="Unassembled WGS sequence"/>
</dbReference>